<organism evidence="2 3">
    <name type="scientific">Armadillidium nasatum</name>
    <dbReference type="NCBI Taxonomy" id="96803"/>
    <lineage>
        <taxon>Eukaryota</taxon>
        <taxon>Metazoa</taxon>
        <taxon>Ecdysozoa</taxon>
        <taxon>Arthropoda</taxon>
        <taxon>Crustacea</taxon>
        <taxon>Multicrustacea</taxon>
        <taxon>Malacostraca</taxon>
        <taxon>Eumalacostraca</taxon>
        <taxon>Peracarida</taxon>
        <taxon>Isopoda</taxon>
        <taxon>Oniscidea</taxon>
        <taxon>Crinocheta</taxon>
        <taxon>Armadillidiidae</taxon>
        <taxon>Armadillidium</taxon>
    </lineage>
</organism>
<keyword evidence="1" id="KW-1133">Transmembrane helix</keyword>
<accession>A0A5N5SKA2</accession>
<evidence type="ECO:0000256" key="1">
    <source>
        <dbReference type="SAM" id="Phobius"/>
    </source>
</evidence>
<gene>
    <name evidence="2" type="ORF">Anas_01932</name>
</gene>
<keyword evidence="1" id="KW-0812">Transmembrane</keyword>
<feature type="non-terminal residue" evidence="2">
    <location>
        <position position="126"/>
    </location>
</feature>
<protein>
    <submittedName>
        <fullName evidence="2">Uncharacterized protein</fullName>
    </submittedName>
</protein>
<proteinExistence type="predicted"/>
<dbReference type="Proteomes" id="UP000326759">
    <property type="component" value="Unassembled WGS sequence"/>
</dbReference>
<evidence type="ECO:0000313" key="3">
    <source>
        <dbReference type="Proteomes" id="UP000326759"/>
    </source>
</evidence>
<dbReference type="AlphaFoldDB" id="A0A5N5SKA2"/>
<keyword evidence="1" id="KW-0472">Membrane</keyword>
<feature type="transmembrane region" description="Helical" evidence="1">
    <location>
        <begin position="87"/>
        <end position="113"/>
    </location>
</feature>
<comment type="caution">
    <text evidence="2">The sequence shown here is derived from an EMBL/GenBank/DDBJ whole genome shotgun (WGS) entry which is preliminary data.</text>
</comment>
<name>A0A5N5SKA2_9CRUS</name>
<sequence length="126" mass="13739">MTEAIARRINVSSSRMKNINITEGSVDYEAYLVDDESVMRSSNENSADEASAVLAQLIAENFVIEGPNGERLTAISDPPSSKEKESFLPILIGGIVGGVLLICFVFVVLAIYYHTKKKKDKVTALD</sequence>
<reference evidence="2 3" key="1">
    <citation type="journal article" date="2019" name="PLoS Biol.">
        <title>Sex chromosomes control vertical transmission of feminizing Wolbachia symbionts in an isopod.</title>
        <authorList>
            <person name="Becking T."/>
            <person name="Chebbi M.A."/>
            <person name="Giraud I."/>
            <person name="Moumen B."/>
            <person name="Laverre T."/>
            <person name="Caubet Y."/>
            <person name="Peccoud J."/>
            <person name="Gilbert C."/>
            <person name="Cordaux R."/>
        </authorList>
    </citation>
    <scope>NUCLEOTIDE SEQUENCE [LARGE SCALE GENOMIC DNA]</scope>
    <source>
        <strain evidence="2">ANa2</strain>
        <tissue evidence="2">Whole body excluding digestive tract and cuticle</tissue>
    </source>
</reference>
<evidence type="ECO:0000313" key="2">
    <source>
        <dbReference type="EMBL" id="KAB7494252.1"/>
    </source>
</evidence>
<keyword evidence="3" id="KW-1185">Reference proteome</keyword>
<dbReference type="EMBL" id="SEYY01024257">
    <property type="protein sequence ID" value="KAB7494252.1"/>
    <property type="molecule type" value="Genomic_DNA"/>
</dbReference>